<dbReference type="Pfam" id="PF14844">
    <property type="entry name" value="PH_BEACH"/>
    <property type="match status" value="1"/>
</dbReference>
<dbReference type="GO" id="GO:0008104">
    <property type="term" value="P:intracellular protein localization"/>
    <property type="evidence" value="ECO:0007669"/>
    <property type="project" value="TreeGrafter"/>
</dbReference>
<dbReference type="InterPro" id="IPR050865">
    <property type="entry name" value="BEACH_Domain"/>
</dbReference>
<protein>
    <submittedName>
        <fullName evidence="7">Beige/beach-related</fullName>
    </submittedName>
</protein>
<dbReference type="GO" id="GO:0016020">
    <property type="term" value="C:membrane"/>
    <property type="evidence" value="ECO:0007669"/>
    <property type="project" value="TreeGrafter"/>
</dbReference>
<feature type="repeat" description="WD" evidence="3">
    <location>
        <begin position="2255"/>
        <end position="2285"/>
    </location>
</feature>
<evidence type="ECO:0000259" key="5">
    <source>
        <dbReference type="PROSITE" id="PS50197"/>
    </source>
</evidence>
<dbReference type="OrthoDB" id="26681at2759"/>
<sequence length="2461" mass="289858">MILKLFSNAIQQNRKPLQKIFFEIELLTNLVTLLVMKESRGKLFLDILTLFSDLIYQNPENIEKFKKVIGFDAFVDVIGVFPENVNPRTVYQILIKMVMRKDFAIRDKYIIENPDFLKLIFSIISKSPEHEVIFLEIIETFQKICKQSIQNILRCCYGGIITFVLELAPKITNLKILEKILSFISLLGSIWITSYELKTEMKLLTKHLQKFNQKLAFIYSKSLTSLLSRKSNQNLDFFDFYSKDSYIQLPEIKKELNLEFTFCTWFKFEKFSSYSHINQNYKPRIFGFASSQSEGFQLYIHFRQDENDLNQIEMKQQPNYTITFTFKIHSKSKPVIKNTFIIPQNMISENGWNFIALTQKSASQNSERVNLFVNDQFNETIKLKCPEMPKKIFIHNFVGAQNPFLAKNPEMFDEKKRTFYGSIGPVFVFKKSLSEKELSSIYALYPYCFLDETQTNHIGPSAKTLFKNVMLSLVFALHPKDIQGQLLAKQNDFVQLENGAKSNDVFPCCLSPAARHLVAVGGSHPFISFFIELSYHIKKTNKQQEFSLNNTNKIIQDRFLKIANDIDIGIGVDFNENENNNNNNSNNNNNNDNKMNIKIFGELCQLFVAIFMQKEFRKDMKKKHGFSFLNNIFRNTSFKEFENEIFALVKNLLLLTTEKKTLRILKNEFLLDLNIFSHFSFNFHKSFIQILSDYISINLTNEKSETSGISSSQGPSISGETSEVDLEPNTPRKERKISQKNFKKQIKEIIDENEFIKKKQKSFLSIVFFDLVNIFYFYDILLNTINSQKNTQDSNKNEPDKIQLTTKQVHEIGNQIVKLIENVIVTERNESAKIQHLKSFISSLDLVKTIYFSEITTKCFSNLISQNIIFRDILSKIPKIREVILYLVHQSNSINTINSLLQVILILESHYPLQSTESVIKEESNKFTMNYSLVIYSILSNKIFDTETSNFLYKIFQNTFCKNPKDTQNIYYLKSLCEMCETQNNEILYEIFSSFLILLSDDQNELNIEKTNMIKEKLLNDKKWHIWFFRLIHPEFMLKFSVMKKNEDRNENKNLVMESFVNIRLKIMEIVFHIFCCVHFYSFVQNTKITFQNELERMLFFIRFLFKKQPDQLFILFNLISNLLEKLISWVEKSSVDLNVNYSFSKNLAYLVNLIYCFVFQQNFSFDPQKDKNEAKETKSTKKKNILRKTATQKQLKSKKSKLLKFSSFSAKKIKPDTKRQFKDHRFMTEYDNIRDKYKEEDSEYDILEILELDMVLKLFELLDRLGIYSNLTNIQSKTITYSFYETILILLLTYMKKVKLEQMQTICDYVVSLYSKVFVKNSILSSNISEFNYITFCYLYKYYRRLEKIKFLQKNKIPIHKNQAFPKSKKMNAETYMDSVNQIKFEDSDNDDDDDNIFGKFEEIDATLIENYKINLNNLKESIKDNLSTKIDILSKCIWDITALEYDFLFRVLNFRGKDKIFPKNREKSKIFKMQLQEFREMLSESRFENAMKKTFWQYKEQVEIKNFQDTKIFLEAQVMIFGVMTNELSQNSEMEEKETEQQINEINKQFQEPIFKEERQRLFSVDFEQKQKVISSFQDFKPFIAKSLYEQYQPLTRLKRYHYSHTKYHKEFGEEHPSFFFRLSSKEDSMRRRFILDIQWSEDIKQNLFKYPISENQRFVFLDKIIRKRRINTDEEKKRIFNLAKTQSDDDLIVHCFWIFLENEIQGFLSIQQKYLLLFQITPTKSGDQTTNRSRDGDNDEDEISFPSTVSNDSLILLNLWEISDISKIYRRTFLHQNNSLEVFFAKSHPCFLRFGSTKSREKVVNFLLNHKQLKLSENISEKIKIKELSSFRKWRHRDISNFEYLMELNTLAGRSYNDLSQYPVFPWILTDYKSEAIDLSDEKIYRDLSKPIGALNPDLSQKYQRTFQTIKKKKKMKPFFYGKHYSNPMIVLSFLFRMEPFTSLFFKKTRRISQSIAVNSISDAWESCLTNQNDVRELIPEFFYFPEFLENINIITSSYPDKKGPKIPDAQLPRWAKNPKDFIRIHRQALESEYVSAHLHEWIDLIFGYKQRGAEAQKAMNVFYPLIYGNSADFSKLDKQQIQITEMQIKALGQIPKKLFKKPHPKRLQLSQIGNPFLSIQLKYQPITLRGHKGKIEDYPILFLKGVEYHENVFFLAKFCKIFTFSSERRIRVHDLYYTNLATQLKYEKSVLKTEFSISSQFILDRTFGIDLKKYPQCFQVDDLGKFAFCCGLSDSSFVVINLENSRISQSISANKGIVTCIAYMKNYLVTGSQEGSVSVWECKDIQHFNETPLHSFFEHEDEVTSVGLDVNLDIVISGSNSGNIIAHTLFKGKHLFTFHEKESSQISLLKITRNGDIVFLSQNGIKISLLNINGRLIRQLSSLDSVYSFSVMHNSQFMFLGGKGFIDIREVETLRLISKINTDQEILSLSFLFDQRYLIAGSGNGDFFLAEILFSAN</sequence>
<dbReference type="Proteomes" id="UP001149090">
    <property type="component" value="Unassembled WGS sequence"/>
</dbReference>
<dbReference type="InterPro" id="IPR011993">
    <property type="entry name" value="PH-like_dom_sf"/>
</dbReference>
<dbReference type="Gene3D" id="1.10.1540.10">
    <property type="entry name" value="BEACH domain"/>
    <property type="match status" value="1"/>
</dbReference>
<dbReference type="InterPro" id="IPR000409">
    <property type="entry name" value="BEACH_dom"/>
</dbReference>
<evidence type="ECO:0000256" key="4">
    <source>
        <dbReference type="SAM" id="MobiDB-lite"/>
    </source>
</evidence>
<dbReference type="SMART" id="SM01026">
    <property type="entry name" value="Beach"/>
    <property type="match status" value="1"/>
</dbReference>
<dbReference type="EMBL" id="JAPDFW010000067">
    <property type="protein sequence ID" value="KAJ5075084.1"/>
    <property type="molecule type" value="Genomic_DNA"/>
</dbReference>
<dbReference type="SUPFAM" id="SSF49899">
    <property type="entry name" value="Concanavalin A-like lectins/glucanases"/>
    <property type="match status" value="1"/>
</dbReference>
<dbReference type="InterPro" id="IPR036372">
    <property type="entry name" value="BEACH_dom_sf"/>
</dbReference>
<dbReference type="SUPFAM" id="SSF81837">
    <property type="entry name" value="BEACH domain"/>
    <property type="match status" value="1"/>
</dbReference>
<keyword evidence="8" id="KW-1185">Reference proteome</keyword>
<dbReference type="Gene3D" id="2.60.120.200">
    <property type="match status" value="1"/>
</dbReference>
<dbReference type="PROSITE" id="PS51783">
    <property type="entry name" value="PH_BEACH"/>
    <property type="match status" value="1"/>
</dbReference>
<dbReference type="InterPro" id="IPR013320">
    <property type="entry name" value="ConA-like_dom_sf"/>
</dbReference>
<reference evidence="7" key="1">
    <citation type="submission" date="2022-10" db="EMBL/GenBank/DDBJ databases">
        <title>Novel sulphate-reducing endosymbionts in the free-living metamonad Anaeramoeba.</title>
        <authorList>
            <person name="Jerlstrom-Hultqvist J."/>
            <person name="Cepicka I."/>
            <person name="Gallot-Lavallee L."/>
            <person name="Salas-Leiva D."/>
            <person name="Curtis B.A."/>
            <person name="Zahonova K."/>
            <person name="Pipaliya S."/>
            <person name="Dacks J."/>
            <person name="Roger A.J."/>
        </authorList>
    </citation>
    <scope>NUCLEOTIDE SEQUENCE</scope>
    <source>
        <strain evidence="7">BMAN</strain>
    </source>
</reference>
<keyword evidence="2" id="KW-0677">Repeat</keyword>
<feature type="domain" description="BEACH-type PH" evidence="6">
    <location>
        <begin position="1687"/>
        <end position="1811"/>
    </location>
</feature>
<dbReference type="GO" id="GO:0005829">
    <property type="term" value="C:cytosol"/>
    <property type="evidence" value="ECO:0007669"/>
    <property type="project" value="TreeGrafter"/>
</dbReference>
<evidence type="ECO:0000313" key="7">
    <source>
        <dbReference type="EMBL" id="KAJ5075084.1"/>
    </source>
</evidence>
<evidence type="ECO:0000256" key="3">
    <source>
        <dbReference type="PROSITE-ProRule" id="PRU00221"/>
    </source>
</evidence>
<dbReference type="Pfam" id="PF02138">
    <property type="entry name" value="Beach"/>
    <property type="match status" value="1"/>
</dbReference>
<dbReference type="Gene3D" id="2.130.10.10">
    <property type="entry name" value="YVTN repeat-like/Quinoprotein amine dehydrogenase"/>
    <property type="match status" value="1"/>
</dbReference>
<dbReference type="SUPFAM" id="SSF50729">
    <property type="entry name" value="PH domain-like"/>
    <property type="match status" value="1"/>
</dbReference>
<feature type="compositionally biased region" description="Low complexity" evidence="4">
    <location>
        <begin position="706"/>
        <end position="721"/>
    </location>
</feature>
<name>A0A9Q0RCF6_ANAIG</name>
<gene>
    <name evidence="7" type="ORF">M0811_07789</name>
</gene>
<dbReference type="InterPro" id="IPR001680">
    <property type="entry name" value="WD40_rpt"/>
</dbReference>
<comment type="caution">
    <text evidence="7">The sequence shown here is derived from an EMBL/GenBank/DDBJ whole genome shotgun (WGS) entry which is preliminary data.</text>
</comment>
<dbReference type="PROSITE" id="PS50082">
    <property type="entry name" value="WD_REPEATS_2"/>
    <property type="match status" value="1"/>
</dbReference>
<evidence type="ECO:0000256" key="2">
    <source>
        <dbReference type="ARBA" id="ARBA00022737"/>
    </source>
</evidence>
<dbReference type="SUPFAM" id="SSF50978">
    <property type="entry name" value="WD40 repeat-like"/>
    <property type="match status" value="1"/>
</dbReference>
<evidence type="ECO:0000313" key="8">
    <source>
        <dbReference type="Proteomes" id="UP001149090"/>
    </source>
</evidence>
<evidence type="ECO:0000259" key="6">
    <source>
        <dbReference type="PROSITE" id="PS51783"/>
    </source>
</evidence>
<dbReference type="InterPro" id="IPR023362">
    <property type="entry name" value="PH-BEACH_dom"/>
</dbReference>
<proteinExistence type="predicted"/>
<dbReference type="Gene3D" id="2.30.29.30">
    <property type="entry name" value="Pleckstrin-homology domain (PH domain)/Phosphotyrosine-binding domain (PTB)"/>
    <property type="match status" value="1"/>
</dbReference>
<dbReference type="PANTHER" id="PTHR13743:SF112">
    <property type="entry name" value="BEACH DOMAIN-CONTAINING PROTEIN"/>
    <property type="match status" value="1"/>
</dbReference>
<accession>A0A9Q0RCF6</accession>
<dbReference type="SMART" id="SM00320">
    <property type="entry name" value="WD40"/>
    <property type="match status" value="3"/>
</dbReference>
<evidence type="ECO:0000256" key="1">
    <source>
        <dbReference type="ARBA" id="ARBA00022574"/>
    </source>
</evidence>
<dbReference type="InterPro" id="IPR015943">
    <property type="entry name" value="WD40/YVTN_repeat-like_dom_sf"/>
</dbReference>
<organism evidence="7 8">
    <name type="scientific">Anaeramoeba ignava</name>
    <name type="common">Anaerobic marine amoeba</name>
    <dbReference type="NCBI Taxonomy" id="1746090"/>
    <lineage>
        <taxon>Eukaryota</taxon>
        <taxon>Metamonada</taxon>
        <taxon>Anaeramoebidae</taxon>
        <taxon>Anaeramoeba</taxon>
    </lineage>
</organism>
<dbReference type="PROSITE" id="PS50197">
    <property type="entry name" value="BEACH"/>
    <property type="match status" value="1"/>
</dbReference>
<dbReference type="CDD" id="cd06071">
    <property type="entry name" value="Beach"/>
    <property type="match status" value="1"/>
</dbReference>
<dbReference type="PANTHER" id="PTHR13743">
    <property type="entry name" value="BEIGE/BEACH-RELATED"/>
    <property type="match status" value="1"/>
</dbReference>
<dbReference type="InterPro" id="IPR046851">
    <property type="entry name" value="NBCH_WD40"/>
</dbReference>
<dbReference type="Pfam" id="PF20426">
    <property type="entry name" value="NBCH_WD40"/>
    <property type="match status" value="1"/>
</dbReference>
<feature type="region of interest" description="Disordered" evidence="4">
    <location>
        <begin position="705"/>
        <end position="737"/>
    </location>
</feature>
<keyword evidence="1 3" id="KW-0853">WD repeat</keyword>
<feature type="domain" description="BEACH" evidence="5">
    <location>
        <begin position="1822"/>
        <end position="2110"/>
    </location>
</feature>
<dbReference type="InterPro" id="IPR036322">
    <property type="entry name" value="WD40_repeat_dom_sf"/>
</dbReference>
<dbReference type="GO" id="GO:0019901">
    <property type="term" value="F:protein kinase binding"/>
    <property type="evidence" value="ECO:0007669"/>
    <property type="project" value="TreeGrafter"/>
</dbReference>